<dbReference type="EMBL" id="JARK01001701">
    <property type="protein sequence ID" value="EYB82162.1"/>
    <property type="molecule type" value="Genomic_DNA"/>
</dbReference>
<accession>A0A016RVN9</accession>
<name>A0A016RVN9_9BILA</name>
<gene>
    <name evidence="1" type="primary">Acey_s0365.g3580</name>
    <name evidence="1" type="ORF">Y032_0365g3580</name>
</gene>
<proteinExistence type="predicted"/>
<evidence type="ECO:0000313" key="1">
    <source>
        <dbReference type="EMBL" id="EYB82162.1"/>
    </source>
</evidence>
<sequence>MQSISVTIYAPLKGGFDTPHPSCVTKLFKHETGVRVYRWACASSRIPLSLRVHHPHRLFAIREVVARHERGLFAILLFNLNFALKFFSYYDERMHLLPVAAILPSVAAQAVLLQTPIEGKAAERSLITVQLPSLSRQPSMAAEERLRGEQMFCLNLIGHYHFFQ</sequence>
<reference evidence="2" key="1">
    <citation type="journal article" date="2015" name="Nat. Genet.">
        <title>The genome and transcriptome of the zoonotic hookworm Ancylostoma ceylanicum identify infection-specific gene families.</title>
        <authorList>
            <person name="Schwarz E.M."/>
            <person name="Hu Y."/>
            <person name="Antoshechkin I."/>
            <person name="Miller M.M."/>
            <person name="Sternberg P.W."/>
            <person name="Aroian R.V."/>
        </authorList>
    </citation>
    <scope>NUCLEOTIDE SEQUENCE</scope>
    <source>
        <strain evidence="2">HY135</strain>
    </source>
</reference>
<protein>
    <submittedName>
        <fullName evidence="1">Uncharacterized protein</fullName>
    </submittedName>
</protein>
<evidence type="ECO:0000313" key="2">
    <source>
        <dbReference type="Proteomes" id="UP000024635"/>
    </source>
</evidence>
<dbReference type="Proteomes" id="UP000024635">
    <property type="component" value="Unassembled WGS sequence"/>
</dbReference>
<dbReference type="AlphaFoldDB" id="A0A016RVN9"/>
<comment type="caution">
    <text evidence="1">The sequence shown here is derived from an EMBL/GenBank/DDBJ whole genome shotgun (WGS) entry which is preliminary data.</text>
</comment>
<organism evidence="1 2">
    <name type="scientific">Ancylostoma ceylanicum</name>
    <dbReference type="NCBI Taxonomy" id="53326"/>
    <lineage>
        <taxon>Eukaryota</taxon>
        <taxon>Metazoa</taxon>
        <taxon>Ecdysozoa</taxon>
        <taxon>Nematoda</taxon>
        <taxon>Chromadorea</taxon>
        <taxon>Rhabditida</taxon>
        <taxon>Rhabditina</taxon>
        <taxon>Rhabditomorpha</taxon>
        <taxon>Strongyloidea</taxon>
        <taxon>Ancylostomatidae</taxon>
        <taxon>Ancylostomatinae</taxon>
        <taxon>Ancylostoma</taxon>
    </lineage>
</organism>
<keyword evidence="2" id="KW-1185">Reference proteome</keyword>